<dbReference type="VEuPathDB" id="VectorBase:GAUT010617"/>
<protein>
    <submittedName>
        <fullName evidence="1">Uncharacterized protein</fullName>
    </submittedName>
</protein>
<keyword evidence="2" id="KW-1185">Reference proteome</keyword>
<evidence type="ECO:0000313" key="1">
    <source>
        <dbReference type="EnsemblMetazoa" id="GAUT010617-PA"/>
    </source>
</evidence>
<sequence length="147" mass="16499">MIFVVFQEVSSSSYRFINNFLKSHELGTKSKIALFGVELKLCFVNWSNFIKRQWEGISAHIGQIQFDKLLLRSMLAGIRRVHTNGRRGLDDKGIVILMIDEKVSPAVGRDIDQGKADPINPINSAFHLTYNMVGNFFLPPTTGCAAI</sequence>
<dbReference type="Proteomes" id="UP000078200">
    <property type="component" value="Unassembled WGS sequence"/>
</dbReference>
<reference evidence="1" key="1">
    <citation type="submission" date="2020-05" db="UniProtKB">
        <authorList>
            <consortium name="EnsemblMetazoa"/>
        </authorList>
    </citation>
    <scope>IDENTIFICATION</scope>
    <source>
        <strain evidence="1">TTRI</strain>
    </source>
</reference>
<proteinExistence type="predicted"/>
<accession>A0A1A9UNT5</accession>
<evidence type="ECO:0000313" key="2">
    <source>
        <dbReference type="Proteomes" id="UP000078200"/>
    </source>
</evidence>
<organism evidence="1 2">
    <name type="scientific">Glossina austeni</name>
    <name type="common">Savannah tsetse fly</name>
    <dbReference type="NCBI Taxonomy" id="7395"/>
    <lineage>
        <taxon>Eukaryota</taxon>
        <taxon>Metazoa</taxon>
        <taxon>Ecdysozoa</taxon>
        <taxon>Arthropoda</taxon>
        <taxon>Hexapoda</taxon>
        <taxon>Insecta</taxon>
        <taxon>Pterygota</taxon>
        <taxon>Neoptera</taxon>
        <taxon>Endopterygota</taxon>
        <taxon>Diptera</taxon>
        <taxon>Brachycera</taxon>
        <taxon>Muscomorpha</taxon>
        <taxon>Hippoboscoidea</taxon>
        <taxon>Glossinidae</taxon>
        <taxon>Glossina</taxon>
    </lineage>
</organism>
<dbReference type="STRING" id="7395.A0A1A9UNT5"/>
<dbReference type="EnsemblMetazoa" id="GAUT010617-RA">
    <property type="protein sequence ID" value="GAUT010617-PA"/>
    <property type="gene ID" value="GAUT010617"/>
</dbReference>
<dbReference type="AlphaFoldDB" id="A0A1A9UNT5"/>
<name>A0A1A9UNT5_GLOAU</name>